<dbReference type="Gene3D" id="3.90.70.30">
    <property type="entry name" value="Phytochelatin synthase, N-terminal domain"/>
    <property type="match status" value="1"/>
</dbReference>
<evidence type="ECO:0000256" key="4">
    <source>
        <dbReference type="ARBA" id="ARBA00022723"/>
    </source>
</evidence>
<dbReference type="EMBL" id="SDMP01000003">
    <property type="protein sequence ID" value="RYR69543.1"/>
    <property type="molecule type" value="Genomic_DNA"/>
</dbReference>
<evidence type="ECO:0000256" key="1">
    <source>
        <dbReference type="ARBA" id="ARBA00012468"/>
    </source>
</evidence>
<comment type="caution">
    <text evidence="6">The sequence shown here is derived from an EMBL/GenBank/DDBJ whole genome shotgun (WGS) entry which is preliminary data.</text>
</comment>
<dbReference type="Pfam" id="PF05023">
    <property type="entry name" value="Phytochelatin"/>
    <property type="match status" value="1"/>
</dbReference>
<proteinExistence type="predicted"/>
<dbReference type="GO" id="GO:0010273">
    <property type="term" value="P:detoxification of copper ion"/>
    <property type="evidence" value="ECO:0007669"/>
    <property type="project" value="TreeGrafter"/>
</dbReference>
<accession>A0A445E292</accession>
<dbReference type="InterPro" id="IPR038156">
    <property type="entry name" value="PCS_N_sf"/>
</dbReference>
<evidence type="ECO:0000259" key="5">
    <source>
        <dbReference type="PROSITE" id="PS51443"/>
    </source>
</evidence>
<dbReference type="InterPro" id="IPR038765">
    <property type="entry name" value="Papain-like_cys_pep_sf"/>
</dbReference>
<dbReference type="GO" id="GO:0016756">
    <property type="term" value="F:glutathione gamma-glutamylcysteinyltransferase activity"/>
    <property type="evidence" value="ECO:0007669"/>
    <property type="project" value="UniProtKB-EC"/>
</dbReference>
<reference evidence="6 7" key="1">
    <citation type="submission" date="2019-01" db="EMBL/GenBank/DDBJ databases">
        <title>Sequencing of cultivated peanut Arachis hypogaea provides insights into genome evolution and oil improvement.</title>
        <authorList>
            <person name="Chen X."/>
        </authorList>
    </citation>
    <scope>NUCLEOTIDE SEQUENCE [LARGE SCALE GENOMIC DNA]</scope>
    <source>
        <strain evidence="7">cv. Fuhuasheng</strain>
        <tissue evidence="6">Leaves</tissue>
    </source>
</reference>
<dbReference type="PROSITE" id="PS51443">
    <property type="entry name" value="PCS"/>
    <property type="match status" value="1"/>
</dbReference>
<keyword evidence="2" id="KW-0104">Cadmium</keyword>
<dbReference type="SUPFAM" id="SSF54001">
    <property type="entry name" value="Cysteine proteinases"/>
    <property type="match status" value="1"/>
</dbReference>
<dbReference type="GO" id="GO:0046872">
    <property type="term" value="F:metal ion binding"/>
    <property type="evidence" value="ECO:0007669"/>
    <property type="project" value="UniProtKB-KW"/>
</dbReference>
<protein>
    <recommendedName>
        <fullName evidence="1">glutathione gamma-glutamylcysteinyltransferase</fullName>
        <ecNumber evidence="1">2.3.2.15</ecNumber>
    </recommendedName>
</protein>
<keyword evidence="3" id="KW-0808">Transferase</keyword>
<evidence type="ECO:0000313" key="7">
    <source>
        <dbReference type="Proteomes" id="UP000289738"/>
    </source>
</evidence>
<dbReference type="PANTHER" id="PTHR33447:SF2">
    <property type="entry name" value="GLUTATHIONE GAMMA-GLUTAMYLCYSTEINYLTRANSFERASE"/>
    <property type="match status" value="1"/>
</dbReference>
<dbReference type="AlphaFoldDB" id="A0A445E292"/>
<name>A0A445E292_ARAHY</name>
<dbReference type="EC" id="2.3.2.15" evidence="1"/>
<dbReference type="GO" id="GO:0098849">
    <property type="term" value="P:cellular detoxification of cadmium ion"/>
    <property type="evidence" value="ECO:0007669"/>
    <property type="project" value="TreeGrafter"/>
</dbReference>
<dbReference type="GO" id="GO:0046938">
    <property type="term" value="P:phytochelatin biosynthetic process"/>
    <property type="evidence" value="ECO:0007669"/>
    <property type="project" value="InterPro"/>
</dbReference>
<dbReference type="InterPro" id="IPR007719">
    <property type="entry name" value="PCS_N"/>
</dbReference>
<sequence>MMLNGFYKRLLPSPPAIDFVSNNGKFFTCIQLRDKLFLEAYQNGTMQGFNSLISHFQTQTELTYCGLTSLTMVLNSLAIDPGRKWKGPWRWFDESMLDYCGPLETVRANGISFEKLASLGHCAGAKVEAFRASNITIDDFRKYVTKCSTTDDCHIIASYHRAALKQLFSSGSCLYQGLTRNLTCLNNLECIDWIAEIKKPEGVVPILSTNGKSGFADKLYINLSYDLYV</sequence>
<organism evidence="6 7">
    <name type="scientific">Arachis hypogaea</name>
    <name type="common">Peanut</name>
    <dbReference type="NCBI Taxonomy" id="3818"/>
    <lineage>
        <taxon>Eukaryota</taxon>
        <taxon>Viridiplantae</taxon>
        <taxon>Streptophyta</taxon>
        <taxon>Embryophyta</taxon>
        <taxon>Tracheophyta</taxon>
        <taxon>Spermatophyta</taxon>
        <taxon>Magnoliopsida</taxon>
        <taxon>eudicotyledons</taxon>
        <taxon>Gunneridae</taxon>
        <taxon>Pentapetalae</taxon>
        <taxon>rosids</taxon>
        <taxon>fabids</taxon>
        <taxon>Fabales</taxon>
        <taxon>Fabaceae</taxon>
        <taxon>Papilionoideae</taxon>
        <taxon>50 kb inversion clade</taxon>
        <taxon>dalbergioids sensu lato</taxon>
        <taxon>Dalbergieae</taxon>
        <taxon>Pterocarpus clade</taxon>
        <taxon>Arachis</taxon>
    </lineage>
</organism>
<dbReference type="STRING" id="3818.A0A445E292"/>
<evidence type="ECO:0000256" key="3">
    <source>
        <dbReference type="ARBA" id="ARBA00022679"/>
    </source>
</evidence>
<dbReference type="InterPro" id="IPR040409">
    <property type="entry name" value="PCS-like"/>
</dbReference>
<dbReference type="PANTHER" id="PTHR33447">
    <property type="entry name" value="GLUTATHIONE GAMMA-GLUTAMYLCYSTEINYLTRANSFERASE"/>
    <property type="match status" value="1"/>
</dbReference>
<dbReference type="Proteomes" id="UP000289738">
    <property type="component" value="Chromosome A03"/>
</dbReference>
<gene>
    <name evidence="6" type="ORF">Ahy_A03g016099</name>
</gene>
<evidence type="ECO:0000256" key="2">
    <source>
        <dbReference type="ARBA" id="ARBA00022539"/>
    </source>
</evidence>
<evidence type="ECO:0000313" key="6">
    <source>
        <dbReference type="EMBL" id="RYR69543.1"/>
    </source>
</evidence>
<keyword evidence="7" id="KW-1185">Reference proteome</keyword>
<keyword evidence="4" id="KW-0479">Metal-binding</keyword>
<feature type="domain" description="Peptidase C83" evidence="5">
    <location>
        <begin position="1"/>
        <end position="229"/>
    </location>
</feature>